<gene>
    <name evidence="1" type="ORF">WOLCODRAFT_165468</name>
</gene>
<name>A0A2H3JRU9_WOLCO</name>
<proteinExistence type="predicted"/>
<protein>
    <submittedName>
        <fullName evidence="1">Uncharacterized protein</fullName>
    </submittedName>
</protein>
<accession>A0A2H3JRU9</accession>
<reference evidence="1 2" key="1">
    <citation type="journal article" date="2012" name="Science">
        <title>The Paleozoic origin of enzymatic lignin decomposition reconstructed from 31 fungal genomes.</title>
        <authorList>
            <person name="Floudas D."/>
            <person name="Binder M."/>
            <person name="Riley R."/>
            <person name="Barry K."/>
            <person name="Blanchette R.A."/>
            <person name="Henrissat B."/>
            <person name="Martinez A.T."/>
            <person name="Otillar R."/>
            <person name="Spatafora J.W."/>
            <person name="Yadav J.S."/>
            <person name="Aerts A."/>
            <person name="Benoit I."/>
            <person name="Boyd A."/>
            <person name="Carlson A."/>
            <person name="Copeland A."/>
            <person name="Coutinho P.M."/>
            <person name="de Vries R.P."/>
            <person name="Ferreira P."/>
            <person name="Findley K."/>
            <person name="Foster B."/>
            <person name="Gaskell J."/>
            <person name="Glotzer D."/>
            <person name="Gorecki P."/>
            <person name="Heitman J."/>
            <person name="Hesse C."/>
            <person name="Hori C."/>
            <person name="Igarashi K."/>
            <person name="Jurgens J.A."/>
            <person name="Kallen N."/>
            <person name="Kersten P."/>
            <person name="Kohler A."/>
            <person name="Kuees U."/>
            <person name="Kumar T.K.A."/>
            <person name="Kuo A."/>
            <person name="LaButti K."/>
            <person name="Larrondo L.F."/>
            <person name="Lindquist E."/>
            <person name="Ling A."/>
            <person name="Lombard V."/>
            <person name="Lucas S."/>
            <person name="Lundell T."/>
            <person name="Martin R."/>
            <person name="McLaughlin D.J."/>
            <person name="Morgenstern I."/>
            <person name="Morin E."/>
            <person name="Murat C."/>
            <person name="Nagy L.G."/>
            <person name="Nolan M."/>
            <person name="Ohm R.A."/>
            <person name="Patyshakuliyeva A."/>
            <person name="Rokas A."/>
            <person name="Ruiz-Duenas F.J."/>
            <person name="Sabat G."/>
            <person name="Salamov A."/>
            <person name="Samejima M."/>
            <person name="Schmutz J."/>
            <person name="Slot J.C."/>
            <person name="St John F."/>
            <person name="Stenlid J."/>
            <person name="Sun H."/>
            <person name="Sun S."/>
            <person name="Syed K."/>
            <person name="Tsang A."/>
            <person name="Wiebenga A."/>
            <person name="Young D."/>
            <person name="Pisabarro A."/>
            <person name="Eastwood D.C."/>
            <person name="Martin F."/>
            <person name="Cullen D."/>
            <person name="Grigoriev I.V."/>
            <person name="Hibbett D.S."/>
        </authorList>
    </citation>
    <scope>NUCLEOTIDE SEQUENCE [LARGE SCALE GENOMIC DNA]</scope>
    <source>
        <strain evidence="1 2">MD-104</strain>
    </source>
</reference>
<evidence type="ECO:0000313" key="2">
    <source>
        <dbReference type="Proteomes" id="UP000218811"/>
    </source>
</evidence>
<dbReference type="EMBL" id="KB468168">
    <property type="protein sequence ID" value="PCH44880.1"/>
    <property type="molecule type" value="Genomic_DNA"/>
</dbReference>
<organism evidence="1 2">
    <name type="scientific">Wolfiporia cocos (strain MD-104)</name>
    <name type="common">Brown rot fungus</name>
    <dbReference type="NCBI Taxonomy" id="742152"/>
    <lineage>
        <taxon>Eukaryota</taxon>
        <taxon>Fungi</taxon>
        <taxon>Dikarya</taxon>
        <taxon>Basidiomycota</taxon>
        <taxon>Agaricomycotina</taxon>
        <taxon>Agaricomycetes</taxon>
        <taxon>Polyporales</taxon>
        <taxon>Phaeolaceae</taxon>
        <taxon>Wolfiporia</taxon>
    </lineage>
</organism>
<evidence type="ECO:0000313" key="1">
    <source>
        <dbReference type="EMBL" id="PCH44880.1"/>
    </source>
</evidence>
<sequence length="309" mass="32656">MTATGSSGSSGGLFGVTRAASARSAACSSLELRVRVWQAYACFGWVARGGARLPGGCGVVCIGLQGKDHIDAIAAVYGAVVGVDLFSTNAVTATVAAVQSDALKDAEAAPDLAEQRRHVSKQRLDSLGVRNEPAEKHSGSGTRARCRWRSMDGAMQTPVWTVALSTNVSLVYTYAVRALVGECSLHKSMHPERFTSPQTFYSVLSCGVPSITDAFLRNKTGARRLQLRLRRVRETPRDDAYKTTHGGGGAVPVHAAPLHAAFVCHVVSRVAAAFPPSLFAPPLTPCVPHHNEGRVVDVSRVGAAAGKWQ</sequence>
<dbReference type="AlphaFoldDB" id="A0A2H3JRU9"/>
<dbReference type="Proteomes" id="UP000218811">
    <property type="component" value="Unassembled WGS sequence"/>
</dbReference>
<keyword evidence="2" id="KW-1185">Reference proteome</keyword>